<dbReference type="SUPFAM" id="SSF55120">
    <property type="entry name" value="Pseudouridine synthase"/>
    <property type="match status" value="1"/>
</dbReference>
<organism evidence="7 8">
    <name type="scientific">Mammaliicoccus sciuri</name>
    <name type="common">Staphylococcus sciuri</name>
    <dbReference type="NCBI Taxonomy" id="1296"/>
    <lineage>
        <taxon>Bacteria</taxon>
        <taxon>Bacillati</taxon>
        <taxon>Bacillota</taxon>
        <taxon>Bacilli</taxon>
        <taxon>Bacillales</taxon>
        <taxon>Staphylococcaceae</taxon>
        <taxon>Mammaliicoccus</taxon>
    </lineage>
</organism>
<feature type="active site" evidence="3">
    <location>
        <position position="131"/>
    </location>
</feature>
<dbReference type="AlphaFoldDB" id="A0AAI8DJI6"/>
<dbReference type="Gene3D" id="3.30.2350.10">
    <property type="entry name" value="Pseudouridine synthase"/>
    <property type="match status" value="1"/>
</dbReference>
<dbReference type="GO" id="GO:0140098">
    <property type="term" value="F:catalytic activity, acting on RNA"/>
    <property type="evidence" value="ECO:0007669"/>
    <property type="project" value="UniProtKB-ARBA"/>
</dbReference>
<dbReference type="PROSITE" id="PS01129">
    <property type="entry name" value="PSI_RLU"/>
    <property type="match status" value="1"/>
</dbReference>
<dbReference type="GO" id="GO:0000455">
    <property type="term" value="P:enzyme-directed rRNA pseudouridine synthesis"/>
    <property type="evidence" value="ECO:0007669"/>
    <property type="project" value="TreeGrafter"/>
</dbReference>
<comment type="catalytic activity">
    <reaction evidence="1 5">
        <text>a uridine in RNA = a pseudouridine in RNA</text>
        <dbReference type="Rhea" id="RHEA:48348"/>
        <dbReference type="Rhea" id="RHEA-COMP:12068"/>
        <dbReference type="Rhea" id="RHEA-COMP:12069"/>
        <dbReference type="ChEBI" id="CHEBI:65314"/>
        <dbReference type="ChEBI" id="CHEBI:65315"/>
    </reaction>
</comment>
<comment type="similarity">
    <text evidence="2 5">Belongs to the pseudouridine synthase RluA family.</text>
</comment>
<evidence type="ECO:0000259" key="6">
    <source>
        <dbReference type="Pfam" id="PF00849"/>
    </source>
</evidence>
<keyword evidence="5" id="KW-0413">Isomerase</keyword>
<dbReference type="EMBL" id="CP022046">
    <property type="protein sequence ID" value="ASE34653.1"/>
    <property type="molecule type" value="Genomic_DNA"/>
</dbReference>
<evidence type="ECO:0000256" key="3">
    <source>
        <dbReference type="PIRSR" id="PIRSR606225-1"/>
    </source>
</evidence>
<accession>A0AAI8DJI6</accession>
<keyword evidence="4" id="KW-0694">RNA-binding</keyword>
<evidence type="ECO:0000256" key="4">
    <source>
        <dbReference type="PROSITE-ProRule" id="PRU00182"/>
    </source>
</evidence>
<evidence type="ECO:0000256" key="2">
    <source>
        <dbReference type="ARBA" id="ARBA00010876"/>
    </source>
</evidence>
<evidence type="ECO:0000256" key="1">
    <source>
        <dbReference type="ARBA" id="ARBA00000073"/>
    </source>
</evidence>
<dbReference type="Pfam" id="PF00849">
    <property type="entry name" value="PseudoU_synth_2"/>
    <property type="match status" value="1"/>
</dbReference>
<proteinExistence type="inferred from homology"/>
<evidence type="ECO:0000313" key="7">
    <source>
        <dbReference type="EMBL" id="ASE34653.1"/>
    </source>
</evidence>
<dbReference type="KEGG" id="sscu:CEP64_08670"/>
<gene>
    <name evidence="7" type="ORF">CEP64_08670</name>
</gene>
<dbReference type="PANTHER" id="PTHR21600:SF35">
    <property type="entry name" value="PSEUDOURIDINE SYNTHASE"/>
    <property type="match status" value="1"/>
</dbReference>
<dbReference type="Proteomes" id="UP000197058">
    <property type="component" value="Chromosome"/>
</dbReference>
<reference evidence="8" key="1">
    <citation type="submission" date="2017-06" db="EMBL/GenBank/DDBJ databases">
        <title>FDA dAtabase for Regulatory Grade micrObial Sequences (FDA-ARGOS): Supporting development and validation of Infectious Disease Dx tests.</title>
        <authorList>
            <person name="Goldberg B."/>
            <person name="Campos J."/>
            <person name="Tallon L."/>
            <person name="Sadzewicz L."/>
            <person name="Sengamalay N."/>
            <person name="Ott S."/>
            <person name="Godinez A."/>
            <person name="Nagaraj S."/>
            <person name="Vavikolanu K."/>
            <person name="Nadendla S."/>
            <person name="George J."/>
            <person name="Geyer C."/>
            <person name="Sichtig H."/>
        </authorList>
    </citation>
    <scope>NUCLEOTIDE SEQUENCE [LARGE SCALE GENOMIC DNA]</scope>
    <source>
        <strain evidence="8">FDAARGOS_285</strain>
    </source>
</reference>
<dbReference type="CDD" id="cd02869">
    <property type="entry name" value="PseudoU_synth_RluA_like"/>
    <property type="match status" value="1"/>
</dbReference>
<dbReference type="InterPro" id="IPR006225">
    <property type="entry name" value="PsdUridine_synth_RluC/D"/>
</dbReference>
<comment type="function">
    <text evidence="5">Responsible for synthesis of pseudouridine from uracil.</text>
</comment>
<dbReference type="EC" id="5.4.99.-" evidence="5"/>
<dbReference type="InterPro" id="IPR006224">
    <property type="entry name" value="PsdUridine_synth_RluA-like_CS"/>
</dbReference>
<name>A0AAI8DJI6_MAMSC</name>
<dbReference type="InterPro" id="IPR050188">
    <property type="entry name" value="RluA_PseudoU_synthase"/>
</dbReference>
<dbReference type="NCBIfam" id="TIGR00005">
    <property type="entry name" value="rluA_subfam"/>
    <property type="match status" value="1"/>
</dbReference>
<evidence type="ECO:0000256" key="5">
    <source>
        <dbReference type="RuleBase" id="RU362028"/>
    </source>
</evidence>
<protein>
    <recommendedName>
        <fullName evidence="5">Pseudouridine synthase</fullName>
        <ecNumber evidence="5">5.4.99.-</ecNumber>
    </recommendedName>
</protein>
<dbReference type="PANTHER" id="PTHR21600">
    <property type="entry name" value="MITOCHONDRIAL RNA PSEUDOURIDINE SYNTHASE"/>
    <property type="match status" value="1"/>
</dbReference>
<feature type="domain" description="Pseudouridine synthase RsuA/RluA-like" evidence="6">
    <location>
        <begin position="85"/>
        <end position="231"/>
    </location>
</feature>
<sequence length="286" mass="32535">MKVLQYRSASSMILKTFLYDKGISKKSLSAIKQNGALLVNKEHATVRKEIHEGDEIEIHLPNESPSHNLEPFTFDLNILFEDEWFIIVSKPAMMNTAPSREHPHNSLVEAVLSYMLMNGERTIPHIVTRLDRGTSGIVIFAKHQLLHHMVSNTTISKYYVALVHGVVAPKKGVIKAPIARAKHSIIEREVSEEGKFAHTEYEYLDGDSENSMLKLQLFTGRTHQIRVHLAHIGYPIIGDSLYGYEDGQYDHQLLQCNHIEFIHPITLKQLHIVDEMHYNLSGVGMI</sequence>
<dbReference type="InterPro" id="IPR006145">
    <property type="entry name" value="PsdUridine_synth_RsuA/RluA"/>
</dbReference>
<dbReference type="RefSeq" id="WP_088592447.1">
    <property type="nucleotide sequence ID" value="NZ_CP022046.2"/>
</dbReference>
<dbReference type="GO" id="GO:0009982">
    <property type="term" value="F:pseudouridine synthase activity"/>
    <property type="evidence" value="ECO:0007669"/>
    <property type="project" value="InterPro"/>
</dbReference>
<dbReference type="GO" id="GO:0003723">
    <property type="term" value="F:RNA binding"/>
    <property type="evidence" value="ECO:0007669"/>
    <property type="project" value="UniProtKB-KW"/>
</dbReference>
<dbReference type="PROSITE" id="PS50889">
    <property type="entry name" value="S4"/>
    <property type="match status" value="1"/>
</dbReference>
<evidence type="ECO:0000313" key="8">
    <source>
        <dbReference type="Proteomes" id="UP000197058"/>
    </source>
</evidence>
<dbReference type="InterPro" id="IPR020103">
    <property type="entry name" value="PsdUridine_synth_cat_dom_sf"/>
</dbReference>